<dbReference type="EMBL" id="CAMXCT030000353">
    <property type="protein sequence ID" value="CAL4764903.1"/>
    <property type="molecule type" value="Genomic_DNA"/>
</dbReference>
<organism evidence="2">
    <name type="scientific">Cladocopium goreaui</name>
    <dbReference type="NCBI Taxonomy" id="2562237"/>
    <lineage>
        <taxon>Eukaryota</taxon>
        <taxon>Sar</taxon>
        <taxon>Alveolata</taxon>
        <taxon>Dinophyceae</taxon>
        <taxon>Suessiales</taxon>
        <taxon>Symbiodiniaceae</taxon>
        <taxon>Cladocopium</taxon>
    </lineage>
</organism>
<sequence>FVTAASGNKLSSEMCQVLGQSSCKLCRSVALSKPPSSGTDAAQEGLEALDHSLQGEAKAWLVCCLRPNDVGQADRVNREVMLQQVQDLRLADAVHLSGGHSIIWPLKSFRHRYANLAPTLNDSVSDEDACRLLVKSTAAGEGTVGKDKVYGGEIFEQLMEHKLEELQVGAQHLEGTKSEMRQLMEEKLEADQQMRARQQEEQLENQRLAQEKAQKEIDSIRGQHEDVAKQQQELLQKLQEQQMELQKQQQMEALRQQQMLELERLRKQHEDASAAAAAQAVPEPGPASPAPPEEPLETLETEEPAAPAEARAELVIEPIRLSIPSTWRFRAAGEGQSYPAAHAALTQMAALLRVAKEREQCMVEYETFQQETLQDLKAEHEGWRKEAQLLHLQASDLQRSIQKQRAML</sequence>
<feature type="region of interest" description="Disordered" evidence="1">
    <location>
        <begin position="267"/>
        <end position="307"/>
    </location>
</feature>
<accession>A0A9P1BT93</accession>
<proteinExistence type="predicted"/>
<dbReference type="SUPFAM" id="SSF52540">
    <property type="entry name" value="P-loop containing nucleoside triphosphate hydrolases"/>
    <property type="match status" value="1"/>
</dbReference>
<evidence type="ECO:0000313" key="4">
    <source>
        <dbReference type="EMBL" id="CAL4764903.1"/>
    </source>
</evidence>
<protein>
    <submittedName>
        <fullName evidence="4">Sodium/calcium exchanger 1</fullName>
    </submittedName>
</protein>
<dbReference type="GO" id="GO:0016020">
    <property type="term" value="C:membrane"/>
    <property type="evidence" value="ECO:0007669"/>
    <property type="project" value="TreeGrafter"/>
</dbReference>
<evidence type="ECO:0000313" key="5">
    <source>
        <dbReference type="Proteomes" id="UP001152797"/>
    </source>
</evidence>
<dbReference type="GO" id="GO:0051015">
    <property type="term" value="F:actin filament binding"/>
    <property type="evidence" value="ECO:0007669"/>
    <property type="project" value="TreeGrafter"/>
</dbReference>
<comment type="caution">
    <text evidence="2">The sequence shown here is derived from an EMBL/GenBank/DDBJ whole genome shotgun (WGS) entry which is preliminary data.</text>
</comment>
<feature type="non-terminal residue" evidence="2">
    <location>
        <position position="1"/>
    </location>
</feature>
<dbReference type="Proteomes" id="UP001152797">
    <property type="component" value="Unassembled WGS sequence"/>
</dbReference>
<reference evidence="3" key="2">
    <citation type="submission" date="2024-04" db="EMBL/GenBank/DDBJ databases">
        <authorList>
            <person name="Chen Y."/>
            <person name="Shah S."/>
            <person name="Dougan E. K."/>
            <person name="Thang M."/>
            <person name="Chan C."/>
        </authorList>
    </citation>
    <scope>NUCLEOTIDE SEQUENCE [LARGE SCALE GENOMIC DNA]</scope>
</reference>
<evidence type="ECO:0000256" key="1">
    <source>
        <dbReference type="SAM" id="MobiDB-lite"/>
    </source>
</evidence>
<feature type="compositionally biased region" description="Low complexity" evidence="1">
    <location>
        <begin position="273"/>
        <end position="282"/>
    </location>
</feature>
<name>A0A9P1BT93_9DINO</name>
<evidence type="ECO:0000313" key="2">
    <source>
        <dbReference type="EMBL" id="CAI3977591.1"/>
    </source>
</evidence>
<dbReference type="GO" id="GO:0007015">
    <property type="term" value="P:actin filament organization"/>
    <property type="evidence" value="ECO:0007669"/>
    <property type="project" value="TreeGrafter"/>
</dbReference>
<dbReference type="GO" id="GO:0015629">
    <property type="term" value="C:actin cytoskeleton"/>
    <property type="evidence" value="ECO:0007669"/>
    <property type="project" value="TreeGrafter"/>
</dbReference>
<feature type="compositionally biased region" description="Basic and acidic residues" evidence="1">
    <location>
        <begin position="189"/>
        <end position="200"/>
    </location>
</feature>
<dbReference type="EMBL" id="CAMXCT020000353">
    <property type="protein sequence ID" value="CAL1130966.1"/>
    <property type="molecule type" value="Genomic_DNA"/>
</dbReference>
<dbReference type="PANTHER" id="PTHR13140:SF550">
    <property type="entry name" value="MYOSIN-IIIB ISOFORM X1"/>
    <property type="match status" value="1"/>
</dbReference>
<reference evidence="2" key="1">
    <citation type="submission" date="2022-10" db="EMBL/GenBank/DDBJ databases">
        <authorList>
            <person name="Chen Y."/>
            <person name="Dougan E. K."/>
            <person name="Chan C."/>
            <person name="Rhodes N."/>
            <person name="Thang M."/>
        </authorList>
    </citation>
    <scope>NUCLEOTIDE SEQUENCE</scope>
</reference>
<evidence type="ECO:0000313" key="3">
    <source>
        <dbReference type="EMBL" id="CAL1130966.1"/>
    </source>
</evidence>
<gene>
    <name evidence="2" type="ORF">C1SCF055_LOCUS5721</name>
</gene>
<dbReference type="AlphaFoldDB" id="A0A9P1BT93"/>
<dbReference type="InterPro" id="IPR027417">
    <property type="entry name" value="P-loop_NTPase"/>
</dbReference>
<dbReference type="GO" id="GO:0005737">
    <property type="term" value="C:cytoplasm"/>
    <property type="evidence" value="ECO:0007669"/>
    <property type="project" value="TreeGrafter"/>
</dbReference>
<feature type="compositionally biased region" description="Basic and acidic residues" evidence="1">
    <location>
        <begin position="209"/>
        <end position="218"/>
    </location>
</feature>
<dbReference type="PANTHER" id="PTHR13140">
    <property type="entry name" value="MYOSIN"/>
    <property type="match status" value="1"/>
</dbReference>
<dbReference type="OrthoDB" id="436532at2759"/>
<dbReference type="GO" id="GO:0000146">
    <property type="term" value="F:microfilament motor activity"/>
    <property type="evidence" value="ECO:0007669"/>
    <property type="project" value="TreeGrafter"/>
</dbReference>
<keyword evidence="5" id="KW-1185">Reference proteome</keyword>
<feature type="compositionally biased region" description="Acidic residues" evidence="1">
    <location>
        <begin position="294"/>
        <end position="303"/>
    </location>
</feature>
<feature type="compositionally biased region" description="Pro residues" evidence="1">
    <location>
        <begin position="283"/>
        <end position="293"/>
    </location>
</feature>
<dbReference type="EMBL" id="CAMXCT010000353">
    <property type="protein sequence ID" value="CAI3977591.1"/>
    <property type="molecule type" value="Genomic_DNA"/>
</dbReference>
<feature type="region of interest" description="Disordered" evidence="1">
    <location>
        <begin position="189"/>
        <end position="218"/>
    </location>
</feature>